<organism evidence="1 2">
    <name type="scientific">Fusarium decemcellulare</name>
    <dbReference type="NCBI Taxonomy" id="57161"/>
    <lineage>
        <taxon>Eukaryota</taxon>
        <taxon>Fungi</taxon>
        <taxon>Dikarya</taxon>
        <taxon>Ascomycota</taxon>
        <taxon>Pezizomycotina</taxon>
        <taxon>Sordariomycetes</taxon>
        <taxon>Hypocreomycetidae</taxon>
        <taxon>Hypocreales</taxon>
        <taxon>Nectriaceae</taxon>
        <taxon>Fusarium</taxon>
        <taxon>Fusarium decemcellulare species complex</taxon>
    </lineage>
</organism>
<dbReference type="EMBL" id="JANRMS010001260">
    <property type="protein sequence ID" value="KAJ3529680.1"/>
    <property type="molecule type" value="Genomic_DNA"/>
</dbReference>
<sequence length="288" mass="31073">MESASEPSVSVFVAPPVPMKRPDGSHAGTWPPIACTLIYGPKSAILVNTPFTTANTSALADWISATLGQKKLVAVYISHGLGDFYFGLPTLRKRFPDVKTYCTKTTLEAMKASVKPQAFKAFASQFPGQIDDQPPAEQMAELLPPSNELDLDGHRLQAIHVGHAAVPDSTILWVPGLRLAVCGAVVYGDGHPMLFNCPTRELRQAWISSIEKIEALAPLSVIPGHQKPGEVAGLWHLRRNADYIEYFDGLIAKGKVKTADELVAAMGGKYPDRFNVDALVLGAQVAFA</sequence>
<protein>
    <submittedName>
        <fullName evidence="1">Uncharacterized protein</fullName>
    </submittedName>
</protein>
<gene>
    <name evidence="1" type="ORF">NM208_g9649</name>
</gene>
<dbReference type="Proteomes" id="UP001148629">
    <property type="component" value="Unassembled WGS sequence"/>
</dbReference>
<keyword evidence="2" id="KW-1185">Reference proteome</keyword>
<proteinExistence type="predicted"/>
<name>A0ACC1S0T7_9HYPO</name>
<evidence type="ECO:0000313" key="1">
    <source>
        <dbReference type="EMBL" id="KAJ3529680.1"/>
    </source>
</evidence>
<reference evidence="1" key="1">
    <citation type="submission" date="2022-08" db="EMBL/GenBank/DDBJ databases">
        <title>Genome Sequence of Fusarium decemcellulare.</title>
        <authorList>
            <person name="Buettner E."/>
        </authorList>
    </citation>
    <scope>NUCLEOTIDE SEQUENCE</scope>
    <source>
        <strain evidence="1">Babe19</strain>
    </source>
</reference>
<evidence type="ECO:0000313" key="2">
    <source>
        <dbReference type="Proteomes" id="UP001148629"/>
    </source>
</evidence>
<comment type="caution">
    <text evidence="1">The sequence shown here is derived from an EMBL/GenBank/DDBJ whole genome shotgun (WGS) entry which is preliminary data.</text>
</comment>
<accession>A0ACC1S0T7</accession>